<proteinExistence type="predicted"/>
<dbReference type="GO" id="GO:0044781">
    <property type="term" value="P:bacterial-type flagellum organization"/>
    <property type="evidence" value="ECO:0007669"/>
    <property type="project" value="InterPro"/>
</dbReference>
<keyword evidence="2" id="KW-1003">Cell membrane</keyword>
<dbReference type="InterPro" id="IPR022781">
    <property type="entry name" value="Flagellar_biosynth_FliO"/>
</dbReference>
<dbReference type="OrthoDB" id="2376965at2"/>
<evidence type="ECO:0000313" key="9">
    <source>
        <dbReference type="EMBL" id="PZD93335.1"/>
    </source>
</evidence>
<dbReference type="Pfam" id="PF04347">
    <property type="entry name" value="FliO"/>
    <property type="match status" value="1"/>
</dbReference>
<feature type="region of interest" description="Disordered" evidence="6">
    <location>
        <begin position="189"/>
        <end position="211"/>
    </location>
</feature>
<dbReference type="RefSeq" id="WP_111149005.1">
    <property type="nucleotide sequence ID" value="NZ_QKRB01000057.1"/>
</dbReference>
<feature type="chain" id="PRO_5015994218" description="Flagellar protein" evidence="8">
    <location>
        <begin position="26"/>
        <end position="211"/>
    </location>
</feature>
<evidence type="ECO:0000256" key="7">
    <source>
        <dbReference type="SAM" id="Phobius"/>
    </source>
</evidence>
<comment type="subcellular location">
    <subcellularLocation>
        <location evidence="1">Cell membrane</location>
    </subcellularLocation>
</comment>
<evidence type="ECO:0000256" key="2">
    <source>
        <dbReference type="ARBA" id="ARBA00022475"/>
    </source>
</evidence>
<name>A0A2W1LE58_9BACL</name>
<keyword evidence="8" id="KW-0732">Signal</keyword>
<accession>A0A2W1LE58</accession>
<evidence type="ECO:0000256" key="5">
    <source>
        <dbReference type="ARBA" id="ARBA00023136"/>
    </source>
</evidence>
<dbReference type="AlphaFoldDB" id="A0A2W1LE58"/>
<dbReference type="GO" id="GO:0016020">
    <property type="term" value="C:membrane"/>
    <property type="evidence" value="ECO:0007669"/>
    <property type="project" value="InterPro"/>
</dbReference>
<evidence type="ECO:0000313" key="10">
    <source>
        <dbReference type="Proteomes" id="UP000249522"/>
    </source>
</evidence>
<evidence type="ECO:0008006" key="11">
    <source>
        <dbReference type="Google" id="ProtNLM"/>
    </source>
</evidence>
<dbReference type="EMBL" id="QKRB01000057">
    <property type="protein sequence ID" value="PZD93335.1"/>
    <property type="molecule type" value="Genomic_DNA"/>
</dbReference>
<protein>
    <recommendedName>
        <fullName evidence="11">Flagellar protein</fullName>
    </recommendedName>
</protein>
<keyword evidence="5 7" id="KW-0472">Membrane</keyword>
<feature type="transmembrane region" description="Helical" evidence="7">
    <location>
        <begin position="49"/>
        <end position="69"/>
    </location>
</feature>
<keyword evidence="4 7" id="KW-1133">Transmembrane helix</keyword>
<keyword evidence="10" id="KW-1185">Reference proteome</keyword>
<evidence type="ECO:0000256" key="8">
    <source>
        <dbReference type="SAM" id="SignalP"/>
    </source>
</evidence>
<evidence type="ECO:0000256" key="6">
    <source>
        <dbReference type="SAM" id="MobiDB-lite"/>
    </source>
</evidence>
<evidence type="ECO:0000256" key="1">
    <source>
        <dbReference type="ARBA" id="ARBA00004236"/>
    </source>
</evidence>
<evidence type="ECO:0000256" key="3">
    <source>
        <dbReference type="ARBA" id="ARBA00022692"/>
    </source>
</evidence>
<keyword evidence="3 7" id="KW-0812">Transmembrane</keyword>
<organism evidence="9 10">
    <name type="scientific">Paenibacillus sambharensis</name>
    <dbReference type="NCBI Taxonomy" id="1803190"/>
    <lineage>
        <taxon>Bacteria</taxon>
        <taxon>Bacillati</taxon>
        <taxon>Bacillota</taxon>
        <taxon>Bacilli</taxon>
        <taxon>Bacillales</taxon>
        <taxon>Paenibacillaceae</taxon>
        <taxon>Paenibacillus</taxon>
    </lineage>
</organism>
<dbReference type="Proteomes" id="UP000249522">
    <property type="component" value="Unassembled WGS sequence"/>
</dbReference>
<sequence>MRTTKWMTAGLAAIAMAAAPAAALAASNGNDLADLNSGIEYAPDTNVAGSLVWVIIALLLVIGLIVLFIKFLSGRSRAMGINRSLRTLGGVGLGQNKSMQVVDIGGLLYVVGVGENVTLLDKIDDPGQAEAIISMLEGQQSEGWNASGFVAVLNRLRGRSGEEEPQGKGTTMDAESFRTILQDKLKRQSEHKQQVETLLNDANHTDRSRDA</sequence>
<evidence type="ECO:0000256" key="4">
    <source>
        <dbReference type="ARBA" id="ARBA00022989"/>
    </source>
</evidence>
<gene>
    <name evidence="9" type="ORF">DNH61_22095</name>
</gene>
<comment type="caution">
    <text evidence="9">The sequence shown here is derived from an EMBL/GenBank/DDBJ whole genome shotgun (WGS) entry which is preliminary data.</text>
</comment>
<feature type="signal peptide" evidence="8">
    <location>
        <begin position="1"/>
        <end position="25"/>
    </location>
</feature>
<reference evidence="9 10" key="1">
    <citation type="submission" date="2018-06" db="EMBL/GenBank/DDBJ databases">
        <title>Paenibacillus imtechensis sp. nov.</title>
        <authorList>
            <person name="Pinnaka A.K."/>
            <person name="Singh H."/>
            <person name="Kaur M."/>
        </authorList>
    </citation>
    <scope>NUCLEOTIDE SEQUENCE [LARGE SCALE GENOMIC DNA]</scope>
    <source>
        <strain evidence="9 10">SMB1</strain>
    </source>
</reference>